<dbReference type="PROSITE" id="PS50082">
    <property type="entry name" value="WD_REPEATS_2"/>
    <property type="match status" value="5"/>
</dbReference>
<dbReference type="FunFam" id="1.20.960.30:FF:000001">
    <property type="entry name" value="F-box-like/WD repeat-containing protein TBL1XR1"/>
    <property type="match status" value="1"/>
</dbReference>
<feature type="repeat" description="WD" evidence="7">
    <location>
        <begin position="399"/>
        <end position="440"/>
    </location>
</feature>
<keyword evidence="3" id="KW-0677">Repeat</keyword>
<feature type="repeat" description="WD" evidence="7">
    <location>
        <begin position="376"/>
        <end position="398"/>
    </location>
</feature>
<evidence type="ECO:0000256" key="1">
    <source>
        <dbReference type="ARBA" id="ARBA00004123"/>
    </source>
</evidence>
<reference evidence="9 10" key="1">
    <citation type="submission" date="2015-12" db="EMBL/GenBank/DDBJ databases">
        <title>Dictyostelia acquired genes for synthesis and detection of signals that induce cell-type specialization by lateral gene transfer from prokaryotes.</title>
        <authorList>
            <person name="Gloeckner G."/>
            <person name="Schaap P."/>
        </authorList>
    </citation>
    <scope>NUCLEOTIDE SEQUENCE [LARGE SCALE GENOMIC DNA]</scope>
    <source>
        <strain evidence="9 10">TK</strain>
    </source>
</reference>
<dbReference type="InterPro" id="IPR019775">
    <property type="entry name" value="WD40_repeat_CS"/>
</dbReference>
<dbReference type="OrthoDB" id="1367865at2759"/>
<dbReference type="Proteomes" id="UP000076078">
    <property type="component" value="Unassembled WGS sequence"/>
</dbReference>
<dbReference type="SUPFAM" id="SSF50978">
    <property type="entry name" value="WD40 repeat-like"/>
    <property type="match status" value="1"/>
</dbReference>
<keyword evidence="5" id="KW-0804">Transcription</keyword>
<evidence type="ECO:0000256" key="5">
    <source>
        <dbReference type="ARBA" id="ARBA00023163"/>
    </source>
</evidence>
<dbReference type="InterPro" id="IPR015943">
    <property type="entry name" value="WD40/YVTN_repeat-like_dom_sf"/>
</dbReference>
<dbReference type="SMART" id="SM00320">
    <property type="entry name" value="WD40"/>
    <property type="match status" value="7"/>
</dbReference>
<dbReference type="CDD" id="cd00200">
    <property type="entry name" value="WD40"/>
    <property type="match status" value="1"/>
</dbReference>
<keyword evidence="6" id="KW-0539">Nucleus</keyword>
<dbReference type="Gene3D" id="1.20.960.30">
    <property type="match status" value="1"/>
</dbReference>
<feature type="repeat" description="WD" evidence="7">
    <location>
        <begin position="189"/>
        <end position="214"/>
    </location>
</feature>
<organism evidence="9 10">
    <name type="scientific">Tieghemostelium lacteum</name>
    <name type="common">Slime mold</name>
    <name type="synonym">Dictyostelium lacteum</name>
    <dbReference type="NCBI Taxonomy" id="361077"/>
    <lineage>
        <taxon>Eukaryota</taxon>
        <taxon>Amoebozoa</taxon>
        <taxon>Evosea</taxon>
        <taxon>Eumycetozoa</taxon>
        <taxon>Dictyostelia</taxon>
        <taxon>Dictyosteliales</taxon>
        <taxon>Raperosteliaceae</taxon>
        <taxon>Tieghemostelium</taxon>
    </lineage>
</organism>
<dbReference type="Pfam" id="PF00400">
    <property type="entry name" value="WD40"/>
    <property type="match status" value="6"/>
</dbReference>
<dbReference type="STRING" id="361077.A0A151Z6H3"/>
<dbReference type="InterPro" id="IPR036322">
    <property type="entry name" value="WD40_repeat_dom_sf"/>
</dbReference>
<name>A0A151Z6H3_TIELA</name>
<dbReference type="OMA" id="KWNKCGN"/>
<dbReference type="FunCoup" id="A0A151Z6H3">
    <property type="interactions" value="359"/>
</dbReference>
<dbReference type="InterPro" id="IPR020472">
    <property type="entry name" value="WD40_PAC1"/>
</dbReference>
<evidence type="ECO:0000256" key="2">
    <source>
        <dbReference type="ARBA" id="ARBA00022574"/>
    </source>
</evidence>
<dbReference type="PROSITE" id="PS50896">
    <property type="entry name" value="LISH"/>
    <property type="match status" value="1"/>
</dbReference>
<evidence type="ECO:0000256" key="8">
    <source>
        <dbReference type="SAM" id="MobiDB-lite"/>
    </source>
</evidence>
<dbReference type="InterPro" id="IPR001680">
    <property type="entry name" value="WD40_rpt"/>
</dbReference>
<dbReference type="EMBL" id="LODT01000041">
    <property type="protein sequence ID" value="KYQ89394.1"/>
    <property type="molecule type" value="Genomic_DNA"/>
</dbReference>
<feature type="compositionally biased region" description="Basic and acidic residues" evidence="8">
    <location>
        <begin position="128"/>
        <end position="144"/>
    </location>
</feature>
<dbReference type="SMART" id="SM00667">
    <property type="entry name" value="LisH"/>
    <property type="match status" value="1"/>
</dbReference>
<dbReference type="PANTHER" id="PTHR22846:SF2">
    <property type="entry name" value="F-BOX-LIKE_WD REPEAT-CONTAINING PROTEIN EBI"/>
    <property type="match status" value="1"/>
</dbReference>
<dbReference type="PROSITE" id="PS00678">
    <property type="entry name" value="WD_REPEATS_1"/>
    <property type="match status" value="2"/>
</dbReference>
<dbReference type="PROSITE" id="PS50294">
    <property type="entry name" value="WD_REPEATS_REGION"/>
    <property type="match status" value="4"/>
</dbReference>
<accession>A0A151Z6H3</accession>
<dbReference type="AlphaFoldDB" id="A0A151Z6H3"/>
<sequence length="475" mass="52659">MAMNITSEEINFLVYKYLLESGYHHSAFSFYNESTISKSEISASTVPHGTLVSTLQKGLQYIEVETHLQDDGTEVNCSEPFSLITEHVCQIKKRGKSSNSSTANSNLKIKQEQKSNSSNSINSSSNTIKEDKDVKMTDSEEVKGANKPTNKQTSVNSVVLEHIPPVGHVRYNAELLGGVNNPNSKMIDVTTLDWNPEGNLLATGCYDGISRIWNTKGDLLQTLAQHQAPIFSLKWNKKGNYLVSGSVDKTAIVWDIKTGQSLQQFEFHTAPTLDIDWRNNTQFATCSTDKMIYVCEIGKNKPIQSFQGHEDEINSIRWDPTGNLLASCSDDHTIKIWSMKSGECLPLDLSHTREIYTIRWSPCGPGSKNPNKNIVLASASFDTNIKLWDIETGSCLHTLENHTDPVYTVAFSPNGEYLASGSFDKSLHIWSVKDGSLIRTYRGTGGIFEVCWNSVGDKVAACFSDSTVAVIDFKV</sequence>
<keyword evidence="10" id="KW-1185">Reference proteome</keyword>
<keyword evidence="4" id="KW-0805">Transcription regulation</keyword>
<feature type="repeat" description="WD" evidence="7">
    <location>
        <begin position="306"/>
        <end position="347"/>
    </location>
</feature>
<comment type="subcellular location">
    <subcellularLocation>
        <location evidence="1">Nucleus</location>
    </subcellularLocation>
</comment>
<dbReference type="InterPro" id="IPR006594">
    <property type="entry name" value="LisH"/>
</dbReference>
<proteinExistence type="predicted"/>
<evidence type="ECO:0008006" key="11">
    <source>
        <dbReference type="Google" id="ProtNLM"/>
    </source>
</evidence>
<dbReference type="Pfam" id="PF08513">
    <property type="entry name" value="LisH"/>
    <property type="match status" value="1"/>
</dbReference>
<dbReference type="InParanoid" id="A0A151Z6H3"/>
<dbReference type="PANTHER" id="PTHR22846">
    <property type="entry name" value="WD40 REPEAT PROTEIN"/>
    <property type="match status" value="1"/>
</dbReference>
<evidence type="ECO:0000256" key="4">
    <source>
        <dbReference type="ARBA" id="ARBA00023015"/>
    </source>
</evidence>
<evidence type="ECO:0000256" key="7">
    <source>
        <dbReference type="PROSITE-ProRule" id="PRU00221"/>
    </source>
</evidence>
<feature type="compositionally biased region" description="Polar residues" evidence="8">
    <location>
        <begin position="97"/>
        <end position="108"/>
    </location>
</feature>
<evidence type="ECO:0000313" key="9">
    <source>
        <dbReference type="EMBL" id="KYQ89394.1"/>
    </source>
</evidence>
<comment type="caution">
    <text evidence="9">The sequence shown here is derived from an EMBL/GenBank/DDBJ whole genome shotgun (WGS) entry which is preliminary data.</text>
</comment>
<keyword evidence="2 7" id="KW-0853">WD repeat</keyword>
<evidence type="ECO:0000313" key="10">
    <source>
        <dbReference type="Proteomes" id="UP000076078"/>
    </source>
</evidence>
<dbReference type="GO" id="GO:0003714">
    <property type="term" value="F:transcription corepressor activity"/>
    <property type="evidence" value="ECO:0007669"/>
    <property type="project" value="InterPro"/>
</dbReference>
<evidence type="ECO:0000256" key="6">
    <source>
        <dbReference type="ARBA" id="ARBA00023242"/>
    </source>
</evidence>
<protein>
    <recommendedName>
        <fullName evidence="11">WD40 repeat-containing protein</fullName>
    </recommendedName>
</protein>
<dbReference type="GO" id="GO:0000118">
    <property type="term" value="C:histone deacetylase complex"/>
    <property type="evidence" value="ECO:0007669"/>
    <property type="project" value="TreeGrafter"/>
</dbReference>
<dbReference type="InterPro" id="IPR045183">
    <property type="entry name" value="Ebi-like"/>
</dbReference>
<feature type="region of interest" description="Disordered" evidence="8">
    <location>
        <begin position="94"/>
        <end position="153"/>
    </location>
</feature>
<dbReference type="PRINTS" id="PR00320">
    <property type="entry name" value="GPROTEINBRPT"/>
</dbReference>
<feature type="repeat" description="WD" evidence="7">
    <location>
        <begin position="223"/>
        <end position="264"/>
    </location>
</feature>
<dbReference type="FunFam" id="2.130.10.10:FF:000218">
    <property type="entry name" value="WD40 repeat-containing protein HOS15"/>
    <property type="match status" value="1"/>
</dbReference>
<gene>
    <name evidence="9" type="ORF">DLAC_10055</name>
</gene>
<feature type="compositionally biased region" description="Low complexity" evidence="8">
    <location>
        <begin position="115"/>
        <end position="126"/>
    </location>
</feature>
<dbReference type="Gene3D" id="2.130.10.10">
    <property type="entry name" value="YVTN repeat-like/Quinoprotein amine dehydrogenase"/>
    <property type="match status" value="1"/>
</dbReference>
<evidence type="ECO:0000256" key="3">
    <source>
        <dbReference type="ARBA" id="ARBA00022737"/>
    </source>
</evidence>
<dbReference type="GO" id="GO:0006357">
    <property type="term" value="P:regulation of transcription by RNA polymerase II"/>
    <property type="evidence" value="ECO:0007669"/>
    <property type="project" value="TreeGrafter"/>
</dbReference>